<dbReference type="Pfam" id="PF22600">
    <property type="entry name" value="MTPAP-like_central"/>
    <property type="match status" value="1"/>
</dbReference>
<feature type="compositionally biased region" description="Basic and acidic residues" evidence="3">
    <location>
        <begin position="497"/>
        <end position="513"/>
    </location>
</feature>
<proteinExistence type="predicted"/>
<feature type="compositionally biased region" description="Low complexity" evidence="3">
    <location>
        <begin position="948"/>
        <end position="963"/>
    </location>
</feature>
<gene>
    <name evidence="6" type="ORF">BLNAU_13458</name>
</gene>
<reference evidence="6 7" key="1">
    <citation type="journal article" date="2022" name="bioRxiv">
        <title>Genomics of Preaxostyla Flagellates Illuminates Evolutionary Transitions and the Path Towards Mitochondrial Loss.</title>
        <authorList>
            <person name="Novak L.V.F."/>
            <person name="Treitli S.C."/>
            <person name="Pyrih J."/>
            <person name="Halakuc P."/>
            <person name="Pipaliya S.V."/>
            <person name="Vacek V."/>
            <person name="Brzon O."/>
            <person name="Soukal P."/>
            <person name="Eme L."/>
            <person name="Dacks J.B."/>
            <person name="Karnkowska A."/>
            <person name="Elias M."/>
            <person name="Hampl V."/>
        </authorList>
    </citation>
    <scope>NUCLEOTIDE SEQUENCE [LARGE SCALE GENOMIC DNA]</scope>
    <source>
        <strain evidence="6">NAU3</strain>
        <tissue evidence="6">Gut</tissue>
    </source>
</reference>
<dbReference type="InterPro" id="IPR043519">
    <property type="entry name" value="NT_sf"/>
</dbReference>
<dbReference type="PANTHER" id="PTHR23092:SF15">
    <property type="entry name" value="INACTIVE NON-CANONICAL POLY(A) RNA POLYMERASE PROTEIN TRF4-2-RELATED"/>
    <property type="match status" value="1"/>
</dbReference>
<dbReference type="PANTHER" id="PTHR23092">
    <property type="entry name" value="POLY(A) RNA POLYMERASE"/>
    <property type="match status" value="1"/>
</dbReference>
<feature type="compositionally biased region" description="Polar residues" evidence="3">
    <location>
        <begin position="29"/>
        <end position="41"/>
    </location>
</feature>
<feature type="compositionally biased region" description="Low complexity" evidence="3">
    <location>
        <begin position="997"/>
        <end position="1007"/>
    </location>
</feature>
<dbReference type="InterPro" id="IPR054708">
    <property type="entry name" value="MTPAP-like_central"/>
</dbReference>
<dbReference type="Pfam" id="PF03828">
    <property type="entry name" value="PAP_assoc"/>
    <property type="match status" value="1"/>
</dbReference>
<feature type="compositionally biased region" description="Polar residues" evidence="3">
    <location>
        <begin position="973"/>
        <end position="982"/>
    </location>
</feature>
<feature type="compositionally biased region" description="Low complexity" evidence="3">
    <location>
        <begin position="516"/>
        <end position="555"/>
    </location>
</feature>
<feature type="compositionally biased region" description="Basic residues" evidence="3">
    <location>
        <begin position="1598"/>
        <end position="1610"/>
    </location>
</feature>
<comment type="caution">
    <text evidence="6">The sequence shown here is derived from an EMBL/GenBank/DDBJ whole genome shotgun (WGS) entry which is preliminary data.</text>
</comment>
<evidence type="ECO:0000313" key="7">
    <source>
        <dbReference type="Proteomes" id="UP001281761"/>
    </source>
</evidence>
<organism evidence="6 7">
    <name type="scientific">Blattamonas nauphoetae</name>
    <dbReference type="NCBI Taxonomy" id="2049346"/>
    <lineage>
        <taxon>Eukaryota</taxon>
        <taxon>Metamonada</taxon>
        <taxon>Preaxostyla</taxon>
        <taxon>Oxymonadida</taxon>
        <taxon>Blattamonas</taxon>
    </lineage>
</organism>
<feature type="compositionally biased region" description="Polar residues" evidence="3">
    <location>
        <begin position="1492"/>
        <end position="1505"/>
    </location>
</feature>
<feature type="compositionally biased region" description="Polar residues" evidence="3">
    <location>
        <begin position="907"/>
        <end position="921"/>
    </location>
</feature>
<evidence type="ECO:0000259" key="4">
    <source>
        <dbReference type="Pfam" id="PF03828"/>
    </source>
</evidence>
<dbReference type="InterPro" id="IPR002058">
    <property type="entry name" value="PAP_assoc"/>
</dbReference>
<dbReference type="Gene3D" id="1.10.1410.10">
    <property type="match status" value="1"/>
</dbReference>
<dbReference type="SUPFAM" id="SSF81301">
    <property type="entry name" value="Nucleotidyltransferase"/>
    <property type="match status" value="2"/>
</dbReference>
<keyword evidence="7" id="KW-1185">Reference proteome</keyword>
<keyword evidence="2" id="KW-0460">Magnesium</keyword>
<dbReference type="InterPro" id="IPR045862">
    <property type="entry name" value="Trf4-like"/>
</dbReference>
<dbReference type="CDD" id="cd05402">
    <property type="entry name" value="NT_PAP_TUTase"/>
    <property type="match status" value="1"/>
</dbReference>
<feature type="region of interest" description="Disordered" evidence="3">
    <location>
        <begin position="849"/>
        <end position="1007"/>
    </location>
</feature>
<feature type="compositionally biased region" description="Polar residues" evidence="3">
    <location>
        <begin position="1125"/>
        <end position="1139"/>
    </location>
</feature>
<feature type="region of interest" description="Disordered" evidence="3">
    <location>
        <begin position="497"/>
        <end position="572"/>
    </location>
</feature>
<protein>
    <submittedName>
        <fullName evidence="6">Sigma DNA polymerase</fullName>
    </submittedName>
</protein>
<feature type="compositionally biased region" description="Low complexity" evidence="3">
    <location>
        <begin position="1582"/>
        <end position="1593"/>
    </location>
</feature>
<evidence type="ECO:0000313" key="6">
    <source>
        <dbReference type="EMBL" id="KAK2951574.1"/>
    </source>
</evidence>
<dbReference type="SUPFAM" id="SSF81631">
    <property type="entry name" value="PAP/OAS1 substrate-binding domain"/>
    <property type="match status" value="1"/>
</dbReference>
<keyword evidence="1" id="KW-0479">Metal-binding</keyword>
<dbReference type="EMBL" id="JARBJD010000116">
    <property type="protein sequence ID" value="KAK2951574.1"/>
    <property type="molecule type" value="Genomic_DNA"/>
</dbReference>
<feature type="region of interest" description="Disordered" evidence="3">
    <location>
        <begin position="1477"/>
        <end position="1610"/>
    </location>
</feature>
<feature type="region of interest" description="Disordered" evidence="3">
    <location>
        <begin position="1117"/>
        <end position="1139"/>
    </location>
</feature>
<feature type="compositionally biased region" description="Basic and acidic residues" evidence="3">
    <location>
        <begin position="856"/>
        <end position="899"/>
    </location>
</feature>
<evidence type="ECO:0000256" key="2">
    <source>
        <dbReference type="ARBA" id="ARBA00022842"/>
    </source>
</evidence>
<feature type="region of interest" description="Disordered" evidence="3">
    <location>
        <begin position="186"/>
        <end position="206"/>
    </location>
</feature>
<feature type="compositionally biased region" description="Polar residues" evidence="3">
    <location>
        <begin position="1512"/>
        <end position="1527"/>
    </location>
</feature>
<dbReference type="Proteomes" id="UP001281761">
    <property type="component" value="Unassembled WGS sequence"/>
</dbReference>
<sequence>MNQGNRNRPGPSPSAIESSTDKQFHPHHTSQSVTPNLSDQPRNPPKTIVSSSELNAVISGMPSPLQERDKERTYFTTDFYPFPLKVPLSMIFLINNNFFPHFVQARPTFEVPYERTKDKDDMELFPLENQMDRVPWLKTPNGVYDYVDPYFEPHIHHENELWKAIYTSVGWMMTEEEERMRQILQNHTQKARAGQSGKDSQRKAAQINSLKQQVPPGFEYNEHHIQLLREVASIPQSRISLLTNEIRNYASFILLTKAEYLARFTLIERITESVNFLDSSLLVYVYGSFSSYTSLPQSDVDLTIITLEQYKYIRRIQRAIRSLFEAWYGNPQDKNDLGRQQGYLSTAMDYYHSDAVRKTIQGLIHLDNQDAKICRICYGPLFTAHCRCDPDVAIAIEMNAEGESGAWMETPDESNRLKFCSETGVVNMKQLLSIQLSPRLQHRLDFSAPLICSRSVNRYPNQLISSTISEIYRLRNVQRVKEKDLLEKYLYMTPAEQEDRRRSYHLRKEREAASKQAQQDAQNQMQQTLAQPQAQQPTQPPNQQSPQQQPQQQSPQQPPPTSPLDFPHVQKQFHPSPSFVEELKTRQFALPPYPKNDGSDFLFQLREHLDEQDVVTKAELITGARVRIIKITDERTGVQCDVGFGSLSGIINTDFLRCLLVVYPQASELVLLLKAFIARVHLNEPYTGGLGGYALSLMVVSHLQQFSRNFGRRFEKEQAGQLLITFFLLYGEMDELPTPPNNEPKFSFNRFGLSVRGQGSYFDVDELRRTKPDMFAQGPELIPIFIEDPLDPTNNTARTCFKYARIQQHFREAYQQLMLPLAKPISQHCFERIRENRIPLYHESVRAYGTQMRQKKQAEKERRRREEMEEERRKEEERQEEERRQLEEQKRKEEEETKDQGIILGDSSDNVDSSPTNTQSAESERKASATETGQEEGTDEKSNPATSPHPESQHQTSSQSTLSVEVPQDDTHSQVIANTDKPSNPEHPSAPTAVHATPTPFTPSTHSSIPNSYTLFVPSQSRSLTSPVTKDSAELAIPTILGRIIQFDSDALTARRSTADFLNRSPFFNDPVTQLKQARPVVPTQHPHRIALQDTFARRVEMIQHINRESIAIANADTSPLPDPQHQTSPQPMGSVEGSSEYQFGQPYANTDRTIILDHPSNSTVLHATPPSPFPAPPNKLQPQSLIDSGMLKQEPGIKNRYPFDHQPRQYQANTGQMFTSRQVQSGRGQADIHGKGKSDNLTVHLPPQFPPSPSITTAGQAAITIPTNTQFILQKQNKPSNSAHTSPSTAGQIQLITQSPSQKQQLTFVAANAPDRPLSAGINVILPGSTHSSPSFSITSPSKSDVITFQARDHPPSTFTRYPPDQPIPTTPQSGQAPVILTTQPHLQFGPSQLPPGLTPSSYIQSPSTMSDTSLYSEDAGMDNRHLLRVKPPFGQSPNQGKPQRAHNARPGMAVGGLTLVQDLLKSSKQTVIGQDPIDAPILGGQHPIPIQNTLGSNPHNTNPHPLLQTPPYQQKNISTSSQHYQPSPPPPNMLPMNDSSLLSEIPYLPQDMGRQGHQSHGRDDTRRYRGGRKNYDRNTGTDQYGYDGQGQSHPYSRNKQRGKKNRLN</sequence>
<evidence type="ECO:0000256" key="3">
    <source>
        <dbReference type="SAM" id="MobiDB-lite"/>
    </source>
</evidence>
<name>A0ABQ9XIM0_9EUKA</name>
<feature type="region of interest" description="Disordered" evidence="3">
    <location>
        <begin position="1"/>
        <end position="52"/>
    </location>
</feature>
<evidence type="ECO:0000259" key="5">
    <source>
        <dbReference type="Pfam" id="PF22600"/>
    </source>
</evidence>
<accession>A0ABQ9XIM0</accession>
<evidence type="ECO:0000256" key="1">
    <source>
        <dbReference type="ARBA" id="ARBA00022723"/>
    </source>
</evidence>
<feature type="domain" description="Poly(A) RNA polymerase mitochondrial-like central palm" evidence="5">
    <location>
        <begin position="595"/>
        <end position="658"/>
    </location>
</feature>
<feature type="domain" description="PAP-associated" evidence="4">
    <location>
        <begin position="720"/>
        <end position="794"/>
    </location>
</feature>